<dbReference type="AlphaFoldDB" id="B2IGX7"/>
<dbReference type="InterPro" id="IPR005586">
    <property type="entry name" value="ABC_trans_aux"/>
</dbReference>
<keyword evidence="3" id="KW-1185">Reference proteome</keyword>
<dbReference type="OrthoDB" id="9808689at2"/>
<dbReference type="SUPFAM" id="SSF159594">
    <property type="entry name" value="XCC0632-like"/>
    <property type="match status" value="1"/>
</dbReference>
<protein>
    <recommendedName>
        <fullName evidence="1">ABC-type transport auxiliary lipoprotein component domain-containing protein</fullName>
    </recommendedName>
</protein>
<dbReference type="Gene3D" id="3.40.50.10610">
    <property type="entry name" value="ABC-type transport auxiliary lipoprotein component"/>
    <property type="match status" value="1"/>
</dbReference>
<evidence type="ECO:0000313" key="2">
    <source>
        <dbReference type="EMBL" id="ACB97223.1"/>
    </source>
</evidence>
<accession>B2IGX7</accession>
<dbReference type="KEGG" id="bid:Bind_3671"/>
<feature type="domain" description="ABC-type transport auxiliary lipoprotein component" evidence="1">
    <location>
        <begin position="39"/>
        <end position="191"/>
    </location>
</feature>
<dbReference type="HOGENOM" id="CLU_093163_1_0_5"/>
<dbReference type="PROSITE" id="PS51257">
    <property type="entry name" value="PROKAR_LIPOPROTEIN"/>
    <property type="match status" value="1"/>
</dbReference>
<reference evidence="3" key="1">
    <citation type="submission" date="2008-03" db="EMBL/GenBank/DDBJ databases">
        <title>Complete sequence of chromosome of Beijerinckia indica subsp. indica ATCC 9039.</title>
        <authorList>
            <consortium name="US DOE Joint Genome Institute"/>
            <person name="Copeland A."/>
            <person name="Lucas S."/>
            <person name="Lapidus A."/>
            <person name="Glavina del Rio T."/>
            <person name="Dalin E."/>
            <person name="Tice H."/>
            <person name="Bruce D."/>
            <person name="Goodwin L."/>
            <person name="Pitluck S."/>
            <person name="LaButti K."/>
            <person name="Schmutz J."/>
            <person name="Larimer F."/>
            <person name="Land M."/>
            <person name="Hauser L."/>
            <person name="Kyrpides N."/>
            <person name="Mikhailova N."/>
            <person name="Dunfield P.F."/>
            <person name="Dedysh S.N."/>
            <person name="Liesack W."/>
            <person name="Saw J.H."/>
            <person name="Alam M."/>
            <person name="Chen Y."/>
            <person name="Murrell J.C."/>
            <person name="Richardson P."/>
        </authorList>
    </citation>
    <scope>NUCLEOTIDE SEQUENCE [LARGE SCALE GENOMIC DNA]</scope>
    <source>
        <strain evidence="3">ATCC 9039 / DSM 1715 / NCIMB 8712</strain>
    </source>
</reference>
<evidence type="ECO:0000259" key="1">
    <source>
        <dbReference type="Pfam" id="PF03886"/>
    </source>
</evidence>
<proteinExistence type="predicted"/>
<evidence type="ECO:0000313" key="3">
    <source>
        <dbReference type="Proteomes" id="UP000001695"/>
    </source>
</evidence>
<organism evidence="2 3">
    <name type="scientific">Beijerinckia indica subsp. indica (strain ATCC 9039 / DSM 1715 / NCIMB 8712)</name>
    <dbReference type="NCBI Taxonomy" id="395963"/>
    <lineage>
        <taxon>Bacteria</taxon>
        <taxon>Pseudomonadati</taxon>
        <taxon>Pseudomonadota</taxon>
        <taxon>Alphaproteobacteria</taxon>
        <taxon>Hyphomicrobiales</taxon>
        <taxon>Beijerinckiaceae</taxon>
        <taxon>Beijerinckia</taxon>
    </lineage>
</organism>
<dbReference type="Pfam" id="PF03886">
    <property type="entry name" value="ABC_trans_aux"/>
    <property type="match status" value="1"/>
</dbReference>
<dbReference type="eggNOG" id="COG3218">
    <property type="taxonomic scope" value="Bacteria"/>
</dbReference>
<dbReference type="EMBL" id="CP001016">
    <property type="protein sequence ID" value="ACB97223.1"/>
    <property type="molecule type" value="Genomic_DNA"/>
</dbReference>
<dbReference type="STRING" id="395963.Bind_3671"/>
<dbReference type="Proteomes" id="UP000001695">
    <property type="component" value="Chromosome"/>
</dbReference>
<gene>
    <name evidence="2" type="ordered locus">Bind_3671</name>
</gene>
<name>B2IGX7_BEII9</name>
<reference evidence="2 3" key="2">
    <citation type="journal article" date="2010" name="J. Bacteriol.">
        <title>Complete genome sequence of Beijerinckia indica subsp. indica.</title>
        <authorList>
            <person name="Tamas I."/>
            <person name="Dedysh S.N."/>
            <person name="Liesack W."/>
            <person name="Stott M.B."/>
            <person name="Alam M."/>
            <person name="Murrell J.C."/>
            <person name="Dunfield P.F."/>
        </authorList>
    </citation>
    <scope>NUCLEOTIDE SEQUENCE [LARGE SCALE GENOMIC DNA]</scope>
    <source>
        <strain evidence="3">ATCC 9039 / DSM 1715 / NCIMB 8712</strain>
    </source>
</reference>
<sequence>MKSEPASLLLSRGSWPGLLLGLSVTLAGCASGPPPTFDLSPSAGPFSVRAQRGQLAIAEPVADVPIDSQRIVVRVQDDSVAFLRGAQWADRLPSLVQTRLIETFENAHLLREVGRPGMAANYTLSTEIRRFELAVGQNQAVVVIAAQLVNATGKIVHGRVFSAKAPAVHDDGASATAALDQALSQVMQQIVVWAAPLI</sequence>